<dbReference type="PROSITE" id="PS50994">
    <property type="entry name" value="INTEGRASE"/>
    <property type="match status" value="1"/>
</dbReference>
<organism evidence="2 3">
    <name type="scientific">Sphingomonas melonis</name>
    <dbReference type="NCBI Taxonomy" id="152682"/>
    <lineage>
        <taxon>Bacteria</taxon>
        <taxon>Pseudomonadati</taxon>
        <taxon>Pseudomonadota</taxon>
        <taxon>Alphaproteobacteria</taxon>
        <taxon>Sphingomonadales</taxon>
        <taxon>Sphingomonadaceae</taxon>
        <taxon>Sphingomonas</taxon>
    </lineage>
</organism>
<proteinExistence type="predicted"/>
<dbReference type="Proteomes" id="UP000033203">
    <property type="component" value="Unassembled WGS sequence"/>
</dbReference>
<feature type="domain" description="Integrase catalytic" evidence="1">
    <location>
        <begin position="145"/>
        <end position="346"/>
    </location>
</feature>
<dbReference type="Gene3D" id="3.30.420.10">
    <property type="entry name" value="Ribonuclease H-like superfamily/Ribonuclease H"/>
    <property type="match status" value="1"/>
</dbReference>
<protein>
    <submittedName>
        <fullName evidence="2">Integrase</fullName>
    </submittedName>
</protein>
<dbReference type="EMBL" id="JXTP01000092">
    <property type="protein sequence ID" value="KIU25945.1"/>
    <property type="molecule type" value="Genomic_DNA"/>
</dbReference>
<dbReference type="SUPFAM" id="SSF53098">
    <property type="entry name" value="Ribonuclease H-like"/>
    <property type="match status" value="1"/>
</dbReference>
<sequence length="550" mass="61781">MADRAKRPPGEALVDLRRRLSLLPPRDPGRTEIVARAAEAYGISISTLYRALRELNRPRSVRRSDHGATRVAPQAEMERYAEIVAALKIRTTNKKGRHVSTARGIEFLETDGVETPEGLVKVAPGLLKRATIDRLLRSSGLDYARVTRPHAAVRFQARRSNELWHFDMSPSDLKQVEAPLWIEQGRGKPTLMLFSAVDDCSGVVYQEYRSVYGEDAESALRFLFNAFAAKPEPELPFQGLPVTIYMDNGPVSRSRVFQSVMGSLGIRVLTHLPPRLDDRHTAARAKGKVERPFRTVKEVHETLYHFHKPKDEAEANLWMRRALVTYNNGAHRSEPHARIEHWLRHLPGEGVRAMCSWERFCAFAREPERRTVAGDATVSVEGASYEVEPELAGETVTLLWGLFDQQLFVEHDGKRHGPYEPSRGTVPLYRYRKYQKSRAEERLDKVVRLADQLGLPRATVTGGDRPLPSLPPSAAGIAVRQTPFPEPVAETAYPTGLAARHAIVDQLRRPLGSLPEADRAFIDALLGETLDKTIIADRISERFQAKRGTS</sequence>
<gene>
    <name evidence="2" type="ORF">SR41_17455</name>
</gene>
<dbReference type="PATRIC" id="fig|1549858.7.peg.1531"/>
<comment type="caution">
    <text evidence="2">The sequence shown here is derived from an EMBL/GenBank/DDBJ whole genome shotgun (WGS) entry which is preliminary data.</text>
</comment>
<evidence type="ECO:0000313" key="2">
    <source>
        <dbReference type="EMBL" id="KIU25945.1"/>
    </source>
</evidence>
<dbReference type="InterPro" id="IPR001584">
    <property type="entry name" value="Integrase_cat-core"/>
</dbReference>
<accession>A0A0D1M1T5</accession>
<dbReference type="PANTHER" id="PTHR35004:SF7">
    <property type="entry name" value="INTEGRASE PROTEIN"/>
    <property type="match status" value="1"/>
</dbReference>
<dbReference type="AlphaFoldDB" id="A0A0D1M1T5"/>
<dbReference type="InterPro" id="IPR036397">
    <property type="entry name" value="RNaseH_sf"/>
</dbReference>
<dbReference type="InterPro" id="IPR012337">
    <property type="entry name" value="RNaseH-like_sf"/>
</dbReference>
<evidence type="ECO:0000313" key="3">
    <source>
        <dbReference type="Proteomes" id="UP000033203"/>
    </source>
</evidence>
<dbReference type="GO" id="GO:0003676">
    <property type="term" value="F:nucleic acid binding"/>
    <property type="evidence" value="ECO:0007669"/>
    <property type="project" value="InterPro"/>
</dbReference>
<dbReference type="PANTHER" id="PTHR35004">
    <property type="entry name" value="TRANSPOSASE RV3428C-RELATED"/>
    <property type="match status" value="1"/>
</dbReference>
<evidence type="ECO:0000259" key="1">
    <source>
        <dbReference type="PROSITE" id="PS50994"/>
    </source>
</evidence>
<reference evidence="2 3" key="1">
    <citation type="submission" date="2015-01" db="EMBL/GenBank/DDBJ databases">
        <title>Genome of Sphingomonas taxi strain 30a.</title>
        <authorList>
            <person name="Eevers N."/>
            <person name="Van Hamme J."/>
            <person name="Bottos E."/>
            <person name="Weyens N."/>
            <person name="Vangronsveld J."/>
        </authorList>
    </citation>
    <scope>NUCLEOTIDE SEQUENCE [LARGE SCALE GENOMIC DNA]</scope>
    <source>
        <strain evidence="2 3">30a</strain>
    </source>
</reference>
<name>A0A0D1M1T5_9SPHN</name>
<dbReference type="GO" id="GO:0015074">
    <property type="term" value="P:DNA integration"/>
    <property type="evidence" value="ECO:0007669"/>
    <property type="project" value="InterPro"/>
</dbReference>